<dbReference type="PANTHER" id="PTHR10438:SF425">
    <property type="entry name" value="THIOREDOXIN H1"/>
    <property type="match status" value="1"/>
</dbReference>
<gene>
    <name evidence="2" type="primary">Trx6</name>
</gene>
<sequence length="121" mass="13739">MAEGSQQIHVVSCDNRADWDKKLEEGKNKLVVAYFSIDWCGPCRFIYPVVVDLAEKKKDKATFVKIDVYKLRDITREQRVTAVPTFVLIKNGKEVKRIVGARREELQNAVSREAPDPGSTS</sequence>
<organism evidence="2">
    <name type="scientific">Tamarix hispida</name>
    <dbReference type="NCBI Taxonomy" id="189793"/>
    <lineage>
        <taxon>Eukaryota</taxon>
        <taxon>Viridiplantae</taxon>
        <taxon>Streptophyta</taxon>
        <taxon>Embryophyta</taxon>
        <taxon>Tracheophyta</taxon>
        <taxon>Spermatophyta</taxon>
        <taxon>Magnoliopsida</taxon>
        <taxon>eudicotyledons</taxon>
        <taxon>Gunneridae</taxon>
        <taxon>Pentapetalae</taxon>
        <taxon>Caryophyllales</taxon>
        <taxon>Tamaricaceae</taxon>
        <taxon>Tamarix</taxon>
    </lineage>
</organism>
<reference evidence="2" key="1">
    <citation type="journal article" date="2013" name="Plant Mol. Biol. Rep.">
        <title>Molecular Cloning and Expression Analysis of Nine ThTrx Genes in Tamarix hispida.</title>
        <authorList>
            <person name="Li H.-Y."/>
            <person name="Ning K."/>
            <person name="Song X."/>
            <person name="Wang Z.J."/>
            <person name="Liu G.-F."/>
            <person name="Jiang J."/>
            <person name="Zhang R.P."/>
            <person name="Li K.L."/>
        </authorList>
    </citation>
    <scope>NUCLEOTIDE SEQUENCE</scope>
</reference>
<dbReference type="AlphaFoldDB" id="M1RSW5"/>
<dbReference type="PROSITE" id="PS51352">
    <property type="entry name" value="THIOREDOXIN_2"/>
    <property type="match status" value="1"/>
</dbReference>
<evidence type="ECO:0000313" key="2">
    <source>
        <dbReference type="EMBL" id="AGG19196.1"/>
    </source>
</evidence>
<feature type="domain" description="Thioredoxin" evidence="1">
    <location>
        <begin position="1"/>
        <end position="115"/>
    </location>
</feature>
<dbReference type="Gene3D" id="3.40.30.10">
    <property type="entry name" value="Glutaredoxin"/>
    <property type="match status" value="1"/>
</dbReference>
<dbReference type="InterPro" id="IPR036249">
    <property type="entry name" value="Thioredoxin-like_sf"/>
</dbReference>
<dbReference type="EMBL" id="KC164765">
    <property type="protein sequence ID" value="AGG19196.1"/>
    <property type="molecule type" value="mRNA"/>
</dbReference>
<evidence type="ECO:0000259" key="1">
    <source>
        <dbReference type="PROSITE" id="PS51352"/>
    </source>
</evidence>
<dbReference type="InterPro" id="IPR050620">
    <property type="entry name" value="Thioredoxin_H-type-like"/>
</dbReference>
<accession>M1RSW5</accession>
<proteinExistence type="evidence at transcript level"/>
<dbReference type="InterPro" id="IPR017937">
    <property type="entry name" value="Thioredoxin_CS"/>
</dbReference>
<dbReference type="InterPro" id="IPR013766">
    <property type="entry name" value="Thioredoxin_domain"/>
</dbReference>
<dbReference type="CDD" id="cd02947">
    <property type="entry name" value="TRX_family"/>
    <property type="match status" value="1"/>
</dbReference>
<dbReference type="SUPFAM" id="SSF52833">
    <property type="entry name" value="Thioredoxin-like"/>
    <property type="match status" value="1"/>
</dbReference>
<dbReference type="Pfam" id="PF00085">
    <property type="entry name" value="Thioredoxin"/>
    <property type="match status" value="1"/>
</dbReference>
<name>M1RSW5_9CARY</name>
<dbReference type="PANTHER" id="PTHR10438">
    <property type="entry name" value="THIOREDOXIN"/>
    <property type="match status" value="1"/>
</dbReference>
<dbReference type="PROSITE" id="PS00194">
    <property type="entry name" value="THIOREDOXIN_1"/>
    <property type="match status" value="1"/>
</dbReference>
<protein>
    <submittedName>
        <fullName evidence="2">Thioredoxin H-type 6</fullName>
    </submittedName>
</protein>
<feature type="non-terminal residue" evidence="2">
    <location>
        <position position="121"/>
    </location>
</feature>